<dbReference type="Gene3D" id="3.40.1210.10">
    <property type="entry name" value="Survival protein SurE-like phosphatase/nucleotidase"/>
    <property type="match status" value="1"/>
</dbReference>
<name>K2JA51_9GAMM</name>
<dbReference type="EMBL" id="AMRI01000016">
    <property type="protein sequence ID" value="EKE71667.1"/>
    <property type="molecule type" value="Genomic_DNA"/>
</dbReference>
<accession>K2JA51</accession>
<dbReference type="NCBIfam" id="NF001490">
    <property type="entry name" value="PRK00346.1-4"/>
    <property type="match status" value="1"/>
</dbReference>
<sequence>MKILVSNDDGVHAPGIAALAKAMGEIADVRVVAPDRNCSGASNSLTLENPLRAQQLANGFWAVKGTPTDCVHLAINGLFPDWQPDLVVAGVNAGANLGDDVLYSGTVAAATEGRHLGLPAVAVSLVGRELQHYDVAAAMTKEIVAGLTDHPLPPMHILNINVPDLPRQALTGVEVTRLGYRHRAESMVHTRDPAGRPIYWLGPPGQGADAGPGTDFHAVSVGKVSVTPLQIDLTAHRMLAPMASWLETLQP</sequence>
<evidence type="ECO:0000256" key="2">
    <source>
        <dbReference type="ARBA" id="ARBA00001946"/>
    </source>
</evidence>
<comment type="caution">
    <text evidence="11">The sequence shown here is derived from an EMBL/GenBank/DDBJ whole genome shotgun (WGS) entry which is preliminary data.</text>
</comment>
<evidence type="ECO:0000259" key="10">
    <source>
        <dbReference type="Pfam" id="PF01975"/>
    </source>
</evidence>
<evidence type="ECO:0000256" key="7">
    <source>
        <dbReference type="ARBA" id="ARBA00022741"/>
    </source>
</evidence>
<proteinExistence type="inferred from homology"/>
<comment type="similarity">
    <text evidence="4 9">Belongs to the SurE nucleotidase family.</text>
</comment>
<dbReference type="GO" id="GO:0008254">
    <property type="term" value="F:3'-nucleotidase activity"/>
    <property type="evidence" value="ECO:0007669"/>
    <property type="project" value="UniProtKB-UniRule"/>
</dbReference>
<dbReference type="PANTHER" id="PTHR30457:SF12">
    <property type="entry name" value="5'_3'-NUCLEOTIDASE SURE"/>
    <property type="match status" value="1"/>
</dbReference>
<keyword evidence="5 9" id="KW-0963">Cytoplasm</keyword>
<dbReference type="PANTHER" id="PTHR30457">
    <property type="entry name" value="5'-NUCLEOTIDASE SURE"/>
    <property type="match status" value="1"/>
</dbReference>
<keyword evidence="8 9" id="KW-0378">Hydrolase</keyword>
<dbReference type="OrthoDB" id="9780815at2"/>
<feature type="binding site" evidence="9">
    <location>
        <position position="92"/>
    </location>
    <ligand>
        <name>a divalent metal cation</name>
        <dbReference type="ChEBI" id="CHEBI:60240"/>
    </ligand>
</feature>
<dbReference type="EC" id="3.1.3.6" evidence="9"/>
<dbReference type="Proteomes" id="UP000006755">
    <property type="component" value="Unassembled WGS sequence"/>
</dbReference>
<organism evidence="11 12">
    <name type="scientific">Gallaecimonas xiamenensis 3-C-1</name>
    <dbReference type="NCBI Taxonomy" id="745411"/>
    <lineage>
        <taxon>Bacteria</taxon>
        <taxon>Pseudomonadati</taxon>
        <taxon>Pseudomonadota</taxon>
        <taxon>Gammaproteobacteria</taxon>
        <taxon>Enterobacterales</taxon>
        <taxon>Gallaecimonadaceae</taxon>
        <taxon>Gallaecimonas</taxon>
    </lineage>
</organism>
<dbReference type="GO" id="GO:0000166">
    <property type="term" value="F:nucleotide binding"/>
    <property type="evidence" value="ECO:0007669"/>
    <property type="project" value="UniProtKB-KW"/>
</dbReference>
<keyword evidence="6 9" id="KW-0479">Metal-binding</keyword>
<dbReference type="Pfam" id="PF01975">
    <property type="entry name" value="SurE"/>
    <property type="match status" value="1"/>
</dbReference>
<evidence type="ECO:0000256" key="1">
    <source>
        <dbReference type="ARBA" id="ARBA00000815"/>
    </source>
</evidence>
<dbReference type="InterPro" id="IPR030048">
    <property type="entry name" value="SurE"/>
</dbReference>
<feature type="binding site" evidence="9">
    <location>
        <position position="8"/>
    </location>
    <ligand>
        <name>a divalent metal cation</name>
        <dbReference type="ChEBI" id="CHEBI:60240"/>
    </ligand>
</feature>
<dbReference type="NCBIfam" id="TIGR00087">
    <property type="entry name" value="surE"/>
    <property type="match status" value="1"/>
</dbReference>
<feature type="binding site" evidence="9">
    <location>
        <position position="9"/>
    </location>
    <ligand>
        <name>a divalent metal cation</name>
        <dbReference type="ChEBI" id="CHEBI:60240"/>
    </ligand>
</feature>
<evidence type="ECO:0000256" key="4">
    <source>
        <dbReference type="ARBA" id="ARBA00011062"/>
    </source>
</evidence>
<dbReference type="STRING" id="745411.B3C1_12049"/>
<comment type="catalytic activity">
    <reaction evidence="9">
        <text>[phosphate](n) + H2O = [phosphate](n-1) + phosphate + H(+)</text>
        <dbReference type="Rhea" id="RHEA:21528"/>
        <dbReference type="Rhea" id="RHEA-COMP:9859"/>
        <dbReference type="Rhea" id="RHEA-COMP:14279"/>
        <dbReference type="ChEBI" id="CHEBI:15377"/>
        <dbReference type="ChEBI" id="CHEBI:15378"/>
        <dbReference type="ChEBI" id="CHEBI:16838"/>
        <dbReference type="ChEBI" id="CHEBI:43474"/>
        <dbReference type="EC" id="3.6.1.11"/>
    </reaction>
</comment>
<comment type="catalytic activity">
    <reaction evidence="1 9">
        <text>a ribonucleoside 5'-phosphate + H2O = a ribonucleoside + phosphate</text>
        <dbReference type="Rhea" id="RHEA:12484"/>
        <dbReference type="ChEBI" id="CHEBI:15377"/>
        <dbReference type="ChEBI" id="CHEBI:18254"/>
        <dbReference type="ChEBI" id="CHEBI:43474"/>
        <dbReference type="ChEBI" id="CHEBI:58043"/>
        <dbReference type="EC" id="3.1.3.5"/>
    </reaction>
</comment>
<dbReference type="NCBIfam" id="NF001489">
    <property type="entry name" value="PRK00346.1-3"/>
    <property type="match status" value="1"/>
</dbReference>
<dbReference type="eggNOG" id="COG0496">
    <property type="taxonomic scope" value="Bacteria"/>
</dbReference>
<reference evidence="11 12" key="1">
    <citation type="journal article" date="2012" name="J. Bacteriol.">
        <title>Genome Sequence of Gallaecimonas xiamenensis Type Strain 3-C-1.</title>
        <authorList>
            <person name="Lai Q."/>
            <person name="Wang L."/>
            <person name="Wang W."/>
            <person name="Shao Z."/>
        </authorList>
    </citation>
    <scope>NUCLEOTIDE SEQUENCE [LARGE SCALE GENOMIC DNA]</scope>
    <source>
        <strain evidence="11 12">3-C-1</strain>
    </source>
</reference>
<comment type="cofactor">
    <cofactor evidence="2">
        <name>Mg(2+)</name>
        <dbReference type="ChEBI" id="CHEBI:18420"/>
    </cofactor>
</comment>
<protein>
    <recommendedName>
        <fullName evidence="9">5'/3'-nucleotidase SurE</fullName>
        <ecNumber evidence="9">3.1.3.5</ecNumber>
        <ecNumber evidence="9">3.1.3.6</ecNumber>
    </recommendedName>
    <alternativeName>
        <fullName evidence="9">Exopolyphosphatase</fullName>
        <ecNumber evidence="9">3.6.1.11</ecNumber>
    </alternativeName>
    <alternativeName>
        <fullName evidence="9">Nucleoside monophosphate phosphohydrolase</fullName>
    </alternativeName>
</protein>
<evidence type="ECO:0000313" key="11">
    <source>
        <dbReference type="EMBL" id="EKE71667.1"/>
    </source>
</evidence>
<dbReference type="InterPro" id="IPR036523">
    <property type="entry name" value="SurE-like_sf"/>
</dbReference>
<evidence type="ECO:0000256" key="8">
    <source>
        <dbReference type="ARBA" id="ARBA00022801"/>
    </source>
</evidence>
<dbReference type="GO" id="GO:0005737">
    <property type="term" value="C:cytoplasm"/>
    <property type="evidence" value="ECO:0007669"/>
    <property type="project" value="UniProtKB-SubCell"/>
</dbReference>
<dbReference type="GO" id="GO:0004309">
    <property type="term" value="F:exopolyphosphatase activity"/>
    <property type="evidence" value="ECO:0007669"/>
    <property type="project" value="UniProtKB-UniRule"/>
</dbReference>
<evidence type="ECO:0000256" key="3">
    <source>
        <dbReference type="ARBA" id="ARBA00004496"/>
    </source>
</evidence>
<feature type="binding site" evidence="9">
    <location>
        <position position="39"/>
    </location>
    <ligand>
        <name>a divalent metal cation</name>
        <dbReference type="ChEBI" id="CHEBI:60240"/>
    </ligand>
</feature>
<dbReference type="EC" id="3.6.1.11" evidence="9"/>
<keyword evidence="12" id="KW-1185">Reference proteome</keyword>
<comment type="subcellular location">
    <subcellularLocation>
        <location evidence="3 9">Cytoplasm</location>
    </subcellularLocation>
</comment>
<dbReference type="HAMAP" id="MF_00060">
    <property type="entry name" value="SurE"/>
    <property type="match status" value="1"/>
</dbReference>
<dbReference type="AlphaFoldDB" id="K2JA51"/>
<evidence type="ECO:0000313" key="12">
    <source>
        <dbReference type="Proteomes" id="UP000006755"/>
    </source>
</evidence>
<dbReference type="GO" id="GO:0008253">
    <property type="term" value="F:5'-nucleotidase activity"/>
    <property type="evidence" value="ECO:0007669"/>
    <property type="project" value="UniProtKB-UniRule"/>
</dbReference>
<dbReference type="FunFam" id="3.40.1210.10:FF:000001">
    <property type="entry name" value="5'/3'-nucleotidase SurE"/>
    <property type="match status" value="1"/>
</dbReference>
<keyword evidence="7 9" id="KW-0547">Nucleotide-binding</keyword>
<gene>
    <name evidence="9 11" type="primary">surE</name>
    <name evidence="11" type="ORF">B3C1_12049</name>
</gene>
<feature type="domain" description="Survival protein SurE-like phosphatase/nucleotidase" evidence="10">
    <location>
        <begin position="3"/>
        <end position="183"/>
    </location>
</feature>
<dbReference type="GO" id="GO:0046872">
    <property type="term" value="F:metal ion binding"/>
    <property type="evidence" value="ECO:0007669"/>
    <property type="project" value="UniProtKB-UniRule"/>
</dbReference>
<dbReference type="RefSeq" id="WP_008485116.1">
    <property type="nucleotide sequence ID" value="NZ_AMRI01000016.1"/>
</dbReference>
<comment type="function">
    <text evidence="9">Nucleotidase with a broad substrate specificity as it can dephosphorylate various ribo- and deoxyribonucleoside 5'-monophosphates and ribonucleoside 3'-monophosphates with highest affinity to 3'-AMP. Also hydrolyzes polyphosphate (exopolyphosphatase activity) with the preference for short-chain-length substrates (P20-25). Might be involved in the regulation of dNTP and NTP pools, and in the turnover of 3'-mononucleotides produced by numerous intracellular RNases (T1, T2, and F) during the degradation of various RNAs.</text>
</comment>
<dbReference type="EC" id="3.1.3.5" evidence="9"/>
<comment type="cofactor">
    <cofactor evidence="9">
        <name>a divalent metal cation</name>
        <dbReference type="ChEBI" id="CHEBI:60240"/>
    </cofactor>
    <text evidence="9">Binds 1 divalent metal cation per subunit.</text>
</comment>
<evidence type="ECO:0000256" key="6">
    <source>
        <dbReference type="ARBA" id="ARBA00022723"/>
    </source>
</evidence>
<dbReference type="InterPro" id="IPR002828">
    <property type="entry name" value="SurE-like_Pase/nucleotidase"/>
</dbReference>
<evidence type="ECO:0000256" key="5">
    <source>
        <dbReference type="ARBA" id="ARBA00022490"/>
    </source>
</evidence>
<dbReference type="SUPFAM" id="SSF64167">
    <property type="entry name" value="SurE-like"/>
    <property type="match status" value="1"/>
</dbReference>
<evidence type="ECO:0000256" key="9">
    <source>
        <dbReference type="HAMAP-Rule" id="MF_00060"/>
    </source>
</evidence>
<comment type="catalytic activity">
    <reaction evidence="9">
        <text>a ribonucleoside 3'-phosphate + H2O = a ribonucleoside + phosphate</text>
        <dbReference type="Rhea" id="RHEA:10144"/>
        <dbReference type="ChEBI" id="CHEBI:13197"/>
        <dbReference type="ChEBI" id="CHEBI:15377"/>
        <dbReference type="ChEBI" id="CHEBI:18254"/>
        <dbReference type="ChEBI" id="CHEBI:43474"/>
        <dbReference type="EC" id="3.1.3.6"/>
    </reaction>
</comment>